<evidence type="ECO:0000313" key="13">
    <source>
        <dbReference type="Proteomes" id="UP000242715"/>
    </source>
</evidence>
<sequence>MSFSCIKKIFNKFWVDEFQTDLLPSLGARINQEIQLRRYIISPFNPNYRTWETWLIVLVVYSAWIYPFQFAFLPFKIDTLFIVDNIVNGFFAIDIVMTFFVAYLDEHSYLLVGDPKKIAVRYLSTWFIFDVCSTAPFQSISSLFTDNSNEIGFKILNMLRLWRLRRVSSLFARLEKNIHYNYFWTRCLKLIAVSF</sequence>
<keyword evidence="8 10" id="KW-0472">Membrane</keyword>
<dbReference type="EMBL" id="DF973289">
    <property type="protein sequence ID" value="GAU24447.1"/>
    <property type="molecule type" value="Genomic_DNA"/>
</dbReference>
<proteinExistence type="predicted"/>
<comment type="subcellular location">
    <subcellularLocation>
        <location evidence="1">Membrane</location>
        <topology evidence="1">Multi-pass membrane protein</topology>
    </subcellularLocation>
</comment>
<feature type="domain" description="Ion transport" evidence="11">
    <location>
        <begin position="48"/>
        <end position="192"/>
    </location>
</feature>
<keyword evidence="6" id="KW-0630">Potassium</keyword>
<dbReference type="AlphaFoldDB" id="A0A2Z6N5F9"/>
<evidence type="ECO:0000256" key="5">
    <source>
        <dbReference type="ARBA" id="ARBA00022882"/>
    </source>
</evidence>
<gene>
    <name evidence="12" type="ORF">TSUD_364310</name>
</gene>
<dbReference type="InterPro" id="IPR045319">
    <property type="entry name" value="KAT/AKT"/>
</dbReference>
<accession>A0A2Z6N5F9</accession>
<keyword evidence="3 10" id="KW-0812">Transmembrane</keyword>
<evidence type="ECO:0000259" key="11">
    <source>
        <dbReference type="Pfam" id="PF00520"/>
    </source>
</evidence>
<keyword evidence="13" id="KW-1185">Reference proteome</keyword>
<keyword evidence="9" id="KW-0407">Ion channel</keyword>
<keyword evidence="5" id="KW-0813">Transport</keyword>
<protein>
    <recommendedName>
        <fullName evidence="11">Ion transport domain-containing protein</fullName>
    </recommendedName>
</protein>
<dbReference type="Pfam" id="PF00520">
    <property type="entry name" value="Ion_trans"/>
    <property type="match status" value="1"/>
</dbReference>
<keyword evidence="5" id="KW-0851">Voltage-gated channel</keyword>
<dbReference type="PANTHER" id="PTHR45743">
    <property type="entry name" value="POTASSIUM CHANNEL AKT1"/>
    <property type="match status" value="1"/>
</dbReference>
<evidence type="ECO:0000313" key="12">
    <source>
        <dbReference type="EMBL" id="GAU24447.1"/>
    </source>
</evidence>
<dbReference type="GO" id="GO:0005249">
    <property type="term" value="F:voltage-gated potassium channel activity"/>
    <property type="evidence" value="ECO:0007669"/>
    <property type="project" value="InterPro"/>
</dbReference>
<feature type="transmembrane region" description="Helical" evidence="10">
    <location>
        <begin position="53"/>
        <end position="73"/>
    </location>
</feature>
<evidence type="ECO:0000256" key="6">
    <source>
        <dbReference type="ARBA" id="ARBA00022958"/>
    </source>
</evidence>
<evidence type="ECO:0000256" key="10">
    <source>
        <dbReference type="SAM" id="Phobius"/>
    </source>
</evidence>
<dbReference type="SUPFAM" id="SSF81324">
    <property type="entry name" value="Voltage-gated potassium channels"/>
    <property type="match status" value="1"/>
</dbReference>
<keyword evidence="7 10" id="KW-1133">Transmembrane helix</keyword>
<feature type="transmembrane region" description="Helical" evidence="10">
    <location>
        <begin position="85"/>
        <end position="104"/>
    </location>
</feature>
<reference evidence="13" key="1">
    <citation type="journal article" date="2017" name="Front. Plant Sci.">
        <title>Climate Clever Clovers: New Paradigm to Reduce the Environmental Footprint of Ruminants by Breeding Low Methanogenic Forages Utilizing Haplotype Variation.</title>
        <authorList>
            <person name="Kaur P."/>
            <person name="Appels R."/>
            <person name="Bayer P.E."/>
            <person name="Keeble-Gagnere G."/>
            <person name="Wang J."/>
            <person name="Hirakawa H."/>
            <person name="Shirasawa K."/>
            <person name="Vercoe P."/>
            <person name="Stefanova K."/>
            <person name="Durmic Z."/>
            <person name="Nichols P."/>
            <person name="Revell C."/>
            <person name="Isobe S.N."/>
            <person name="Edwards D."/>
            <person name="Erskine W."/>
        </authorList>
    </citation>
    <scope>NUCLEOTIDE SEQUENCE [LARGE SCALE GENOMIC DNA]</scope>
    <source>
        <strain evidence="13">cv. Daliak</strain>
    </source>
</reference>
<dbReference type="InterPro" id="IPR005821">
    <property type="entry name" value="Ion_trans_dom"/>
</dbReference>
<evidence type="ECO:0000256" key="3">
    <source>
        <dbReference type="ARBA" id="ARBA00022692"/>
    </source>
</evidence>
<evidence type="ECO:0000256" key="2">
    <source>
        <dbReference type="ARBA" id="ARBA00022538"/>
    </source>
</evidence>
<organism evidence="12 13">
    <name type="scientific">Trifolium subterraneum</name>
    <name type="common">Subterranean clover</name>
    <dbReference type="NCBI Taxonomy" id="3900"/>
    <lineage>
        <taxon>Eukaryota</taxon>
        <taxon>Viridiplantae</taxon>
        <taxon>Streptophyta</taxon>
        <taxon>Embryophyta</taxon>
        <taxon>Tracheophyta</taxon>
        <taxon>Spermatophyta</taxon>
        <taxon>Magnoliopsida</taxon>
        <taxon>eudicotyledons</taxon>
        <taxon>Gunneridae</taxon>
        <taxon>Pentapetalae</taxon>
        <taxon>rosids</taxon>
        <taxon>fabids</taxon>
        <taxon>Fabales</taxon>
        <taxon>Fabaceae</taxon>
        <taxon>Papilionoideae</taxon>
        <taxon>50 kb inversion clade</taxon>
        <taxon>NPAAA clade</taxon>
        <taxon>Hologalegina</taxon>
        <taxon>IRL clade</taxon>
        <taxon>Trifolieae</taxon>
        <taxon>Trifolium</taxon>
    </lineage>
</organism>
<evidence type="ECO:0000256" key="7">
    <source>
        <dbReference type="ARBA" id="ARBA00022989"/>
    </source>
</evidence>
<evidence type="ECO:0000256" key="4">
    <source>
        <dbReference type="ARBA" id="ARBA00022826"/>
    </source>
</evidence>
<evidence type="ECO:0000256" key="1">
    <source>
        <dbReference type="ARBA" id="ARBA00004141"/>
    </source>
</evidence>
<name>A0A2Z6N5F9_TRISU</name>
<keyword evidence="5" id="KW-0406">Ion transport</keyword>
<evidence type="ECO:0000256" key="9">
    <source>
        <dbReference type="ARBA" id="ARBA00023303"/>
    </source>
</evidence>
<dbReference type="Proteomes" id="UP000242715">
    <property type="component" value="Unassembled WGS sequence"/>
</dbReference>
<keyword evidence="4" id="KW-0631">Potassium channel</keyword>
<dbReference type="PANTHER" id="PTHR45743:SF6">
    <property type="entry name" value="POTASSIUM CHANNEL KAT2"/>
    <property type="match status" value="1"/>
</dbReference>
<keyword evidence="2" id="KW-0633">Potassium transport</keyword>
<evidence type="ECO:0000256" key="8">
    <source>
        <dbReference type="ARBA" id="ARBA00023136"/>
    </source>
</evidence>
<dbReference type="OrthoDB" id="426293at2759"/>
<dbReference type="GO" id="GO:0034702">
    <property type="term" value="C:monoatomic ion channel complex"/>
    <property type="evidence" value="ECO:0007669"/>
    <property type="project" value="UniProtKB-KW"/>
</dbReference>
<dbReference type="Gene3D" id="1.10.287.70">
    <property type="match status" value="1"/>
</dbReference>